<dbReference type="RefSeq" id="WP_187785403.1">
    <property type="nucleotide sequence ID" value="NZ_JACTVA010000028.1"/>
</dbReference>
<dbReference type="InterPro" id="IPR016071">
    <property type="entry name" value="Staphylococal_nuclease_OB-fold"/>
</dbReference>
<evidence type="ECO:0000313" key="3">
    <source>
        <dbReference type="Proteomes" id="UP000626026"/>
    </source>
</evidence>
<accession>A0ABR7RNV4</accession>
<dbReference type="InterPro" id="IPR035437">
    <property type="entry name" value="SNase_OB-fold_sf"/>
</dbReference>
<sequence length="207" mass="21872">MNLGRSAAPVVVLVAAIAGLFGTGQISEAGLERVARATWRVVTSFQQGEFPSRTPREAGAPLTGRPRIIDGDTLDLGQTRIRMQGIDALEHDQRCTRRGEGSYECGNAGRDALIALVGGRTVTCTPDGTETYGRVVAVCTVPAQGGGVLDLNGAMVRSGYAFDCPRFSNGRYADEERAAKAAGAGAWAGRFDFPWAHRDRANACGRG</sequence>
<name>A0ABR7RNV4_9PROT</name>
<dbReference type="EMBL" id="JACTVA010000028">
    <property type="protein sequence ID" value="MBC9208244.1"/>
    <property type="molecule type" value="Genomic_DNA"/>
</dbReference>
<dbReference type="Proteomes" id="UP000626026">
    <property type="component" value="Unassembled WGS sequence"/>
</dbReference>
<dbReference type="SUPFAM" id="SSF50199">
    <property type="entry name" value="Staphylococcal nuclease"/>
    <property type="match status" value="1"/>
</dbReference>
<keyword evidence="3" id="KW-1185">Reference proteome</keyword>
<dbReference type="SMART" id="SM00318">
    <property type="entry name" value="SNc"/>
    <property type="match status" value="1"/>
</dbReference>
<dbReference type="PROSITE" id="PS50830">
    <property type="entry name" value="TNASE_3"/>
    <property type="match status" value="1"/>
</dbReference>
<dbReference type="Pfam" id="PF00565">
    <property type="entry name" value="SNase"/>
    <property type="match status" value="1"/>
</dbReference>
<proteinExistence type="predicted"/>
<evidence type="ECO:0000259" key="1">
    <source>
        <dbReference type="PROSITE" id="PS50830"/>
    </source>
</evidence>
<gene>
    <name evidence="2" type="ORF">IBL26_15475</name>
</gene>
<comment type="caution">
    <text evidence="2">The sequence shown here is derived from an EMBL/GenBank/DDBJ whole genome shotgun (WGS) entry which is preliminary data.</text>
</comment>
<protein>
    <submittedName>
        <fullName evidence="2">Thermonuclease family protein</fullName>
    </submittedName>
</protein>
<dbReference type="Gene3D" id="2.40.50.90">
    <property type="match status" value="1"/>
</dbReference>
<feature type="domain" description="TNase-like" evidence="1">
    <location>
        <begin position="67"/>
        <end position="189"/>
    </location>
</feature>
<reference evidence="2 3" key="1">
    <citation type="journal article" date="2013" name="Int. J. Syst. Evol. Microbiol.">
        <title>Roseomonas aerophila sp. nov., isolated from air.</title>
        <authorList>
            <person name="Kim S.J."/>
            <person name="Weon H.Y."/>
            <person name="Ahn J.H."/>
            <person name="Hong S.B."/>
            <person name="Seok S.J."/>
            <person name="Whang K.S."/>
            <person name="Kwon S.W."/>
        </authorList>
    </citation>
    <scope>NUCLEOTIDE SEQUENCE [LARGE SCALE GENOMIC DNA]</scope>
    <source>
        <strain evidence="2 3">NBRC 108923</strain>
    </source>
</reference>
<evidence type="ECO:0000313" key="2">
    <source>
        <dbReference type="EMBL" id="MBC9208244.1"/>
    </source>
</evidence>
<organism evidence="2 3">
    <name type="scientific">Teichococcus aerophilus</name>
    <dbReference type="NCBI Taxonomy" id="1224513"/>
    <lineage>
        <taxon>Bacteria</taxon>
        <taxon>Pseudomonadati</taxon>
        <taxon>Pseudomonadota</taxon>
        <taxon>Alphaproteobacteria</taxon>
        <taxon>Acetobacterales</taxon>
        <taxon>Roseomonadaceae</taxon>
        <taxon>Roseomonas</taxon>
    </lineage>
</organism>